<dbReference type="KEGG" id="sbh:SBI_09235"/>
<name>D7C3Y7_STRBB</name>
<organism evidence="1 2">
    <name type="scientific">Streptomyces bingchenggensis (strain BCW-1)</name>
    <dbReference type="NCBI Taxonomy" id="749414"/>
    <lineage>
        <taxon>Bacteria</taxon>
        <taxon>Bacillati</taxon>
        <taxon>Actinomycetota</taxon>
        <taxon>Actinomycetes</taxon>
        <taxon>Kitasatosporales</taxon>
        <taxon>Streptomycetaceae</taxon>
        <taxon>Streptomyces</taxon>
    </lineage>
</organism>
<accession>D7C3Y7</accession>
<keyword evidence="2" id="KW-1185">Reference proteome</keyword>
<dbReference type="eggNOG" id="COG2124">
    <property type="taxonomic scope" value="Bacteria"/>
</dbReference>
<reference evidence="1 2" key="1">
    <citation type="journal article" date="2010" name="J. Bacteriol.">
        <title>Genome sequence of the milbemycin-producing bacterium Streptomyces bingchenggensis.</title>
        <authorList>
            <person name="Wang X.J."/>
            <person name="Yan Y.J."/>
            <person name="Zhang B."/>
            <person name="An J."/>
            <person name="Wang J.J."/>
            <person name="Tian J."/>
            <person name="Jiang L."/>
            <person name="Chen Y.H."/>
            <person name="Huang S.X."/>
            <person name="Yin M."/>
            <person name="Zhang J."/>
            <person name="Gao A.L."/>
            <person name="Liu C.X."/>
            <person name="Zhu Z.X."/>
            <person name="Xiang W.S."/>
        </authorList>
    </citation>
    <scope>NUCLEOTIDE SEQUENCE [LARGE SCALE GENOMIC DNA]</scope>
    <source>
        <strain evidence="1 2">BCW-1</strain>
    </source>
</reference>
<dbReference type="EMBL" id="CP002047">
    <property type="protein sequence ID" value="ADI12353.1"/>
    <property type="molecule type" value="Genomic_DNA"/>
</dbReference>
<gene>
    <name evidence="1" type="primary">cyp45</name>
    <name evidence="1" type="ordered locus">SBI_09235</name>
</gene>
<dbReference type="AlphaFoldDB" id="D7C3Y7"/>
<sequence length="55" mass="6193">MTRAVRMGLPDRMAKEALEVLLRRLPSLEPAVAVEDLRRLEGLAVGGLREVPVRW</sequence>
<evidence type="ECO:0000313" key="1">
    <source>
        <dbReference type="EMBL" id="ADI12353.1"/>
    </source>
</evidence>
<evidence type="ECO:0000313" key="2">
    <source>
        <dbReference type="Proteomes" id="UP000000377"/>
    </source>
</evidence>
<proteinExistence type="predicted"/>
<dbReference type="Proteomes" id="UP000000377">
    <property type="component" value="Chromosome"/>
</dbReference>
<dbReference type="HOGENOM" id="CLU_3030327_0_0_11"/>
<dbReference type="STRING" id="749414.SBI_09235"/>
<protein>
    <submittedName>
        <fullName evidence="1">Putative cytochrome P450</fullName>
    </submittedName>
</protein>